<keyword evidence="8" id="KW-1185">Reference proteome</keyword>
<dbReference type="Proteomes" id="UP000823046">
    <property type="component" value="Unassembled WGS sequence"/>
</dbReference>
<dbReference type="SMART" id="SM01343">
    <property type="entry name" value="FATC"/>
    <property type="match status" value="1"/>
</dbReference>
<protein>
    <submittedName>
        <fullName evidence="7">FATC domain-containing protein</fullName>
    </submittedName>
</protein>
<dbReference type="Pfam" id="PF00454">
    <property type="entry name" value="PI3_PI4_kinase"/>
    <property type="match status" value="1"/>
</dbReference>
<name>A0ABQ7J8A6_9APIC</name>
<keyword evidence="4" id="KW-0539">Nucleus</keyword>
<feature type="non-terminal residue" evidence="7">
    <location>
        <position position="1"/>
    </location>
</feature>
<dbReference type="PROSITE" id="PS51190">
    <property type="entry name" value="FATC"/>
    <property type="match status" value="1"/>
</dbReference>
<dbReference type="EMBL" id="JADAQX010000449">
    <property type="protein sequence ID" value="KAF8820203.1"/>
    <property type="molecule type" value="Genomic_DNA"/>
</dbReference>
<evidence type="ECO:0000256" key="4">
    <source>
        <dbReference type="ARBA" id="ARBA00023242"/>
    </source>
</evidence>
<proteinExistence type="predicted"/>
<evidence type="ECO:0000259" key="5">
    <source>
        <dbReference type="PROSITE" id="PS50290"/>
    </source>
</evidence>
<dbReference type="Pfam" id="PF02260">
    <property type="entry name" value="FATC"/>
    <property type="match status" value="1"/>
</dbReference>
<evidence type="ECO:0000259" key="6">
    <source>
        <dbReference type="PROSITE" id="PS51190"/>
    </source>
</evidence>
<evidence type="ECO:0000256" key="2">
    <source>
        <dbReference type="ARBA" id="ARBA00022527"/>
    </source>
</evidence>
<feature type="domain" description="PI3K/PI4K catalytic" evidence="5">
    <location>
        <begin position="1"/>
        <end position="130"/>
    </location>
</feature>
<comment type="caution">
    <text evidence="7">The sequence shown here is derived from an EMBL/GenBank/DDBJ whole genome shotgun (WGS) entry which is preliminary data.</text>
</comment>
<evidence type="ECO:0000256" key="1">
    <source>
        <dbReference type="ARBA" id="ARBA00004123"/>
    </source>
</evidence>
<dbReference type="SMART" id="SM00146">
    <property type="entry name" value="PI3Kc"/>
    <property type="match status" value="1"/>
</dbReference>
<accession>A0ABQ7J8A6</accession>
<sequence>HLENILVHRSTGSIVHVDFDCLFGKGFELEIPEIVPFRLTQNFVVAMGLTGVEGSFRVTCINTMRVLRHHKDMLLSVLMSFVHDPLIEWTKGNGCLGEEKARKSIVEISQKLNGMVNVGALTLPSDAPSLPAEKLRNALFIPNKEIRHINLAIETQVDELIRASMCPRNLSQMYVGWMPWI</sequence>
<dbReference type="PROSITE" id="PS50290">
    <property type="entry name" value="PI3_4_KINASE_3"/>
    <property type="match status" value="1"/>
</dbReference>
<evidence type="ECO:0000256" key="3">
    <source>
        <dbReference type="ARBA" id="ARBA00022763"/>
    </source>
</evidence>
<dbReference type="InterPro" id="IPR000403">
    <property type="entry name" value="PI3/4_kinase_cat_dom"/>
</dbReference>
<dbReference type="InterPro" id="IPR011009">
    <property type="entry name" value="Kinase-like_dom_sf"/>
</dbReference>
<feature type="domain" description="FATC" evidence="6">
    <location>
        <begin position="149"/>
        <end position="181"/>
    </location>
</feature>
<gene>
    <name evidence="7" type="ORF">IE077_003447</name>
</gene>
<dbReference type="InterPro" id="IPR036940">
    <property type="entry name" value="PI3/4_kinase_cat_sf"/>
</dbReference>
<evidence type="ECO:0000313" key="7">
    <source>
        <dbReference type="EMBL" id="KAF8820203.1"/>
    </source>
</evidence>
<dbReference type="PANTHER" id="PTHR11139:SF69">
    <property type="entry name" value="SERINE_THREONINE-PROTEIN KINASE ATR"/>
    <property type="match status" value="1"/>
</dbReference>
<keyword evidence="2" id="KW-0418">Kinase</keyword>
<dbReference type="SUPFAM" id="SSF56112">
    <property type="entry name" value="Protein kinase-like (PK-like)"/>
    <property type="match status" value="1"/>
</dbReference>
<evidence type="ECO:0000313" key="8">
    <source>
        <dbReference type="Proteomes" id="UP000823046"/>
    </source>
</evidence>
<dbReference type="PANTHER" id="PTHR11139">
    <property type="entry name" value="ATAXIA TELANGIECTASIA MUTATED ATM -RELATED"/>
    <property type="match status" value="1"/>
</dbReference>
<dbReference type="InterPro" id="IPR003152">
    <property type="entry name" value="FATC_dom"/>
</dbReference>
<reference evidence="7 8" key="1">
    <citation type="journal article" date="2020" name="bioRxiv">
        <title>Metabolic contributions of an alphaproteobacterial endosymbiont in the apicomplexan Cardiosporidium cionae.</title>
        <authorList>
            <person name="Hunter E.S."/>
            <person name="Paight C.J."/>
            <person name="Lane C.E."/>
        </authorList>
    </citation>
    <scope>NUCLEOTIDE SEQUENCE [LARGE SCALE GENOMIC DNA]</scope>
    <source>
        <strain evidence="7">ESH_2018</strain>
    </source>
</reference>
<keyword evidence="3" id="KW-0227">DNA damage</keyword>
<dbReference type="InterPro" id="IPR050517">
    <property type="entry name" value="DDR_Repair_Kinase"/>
</dbReference>
<keyword evidence="2" id="KW-0723">Serine/threonine-protein kinase</keyword>
<keyword evidence="2" id="KW-0808">Transferase</keyword>
<dbReference type="Gene3D" id="1.10.1070.11">
    <property type="entry name" value="Phosphatidylinositol 3-/4-kinase, catalytic domain"/>
    <property type="match status" value="1"/>
</dbReference>
<comment type="subcellular location">
    <subcellularLocation>
        <location evidence="1">Nucleus</location>
    </subcellularLocation>
</comment>
<organism evidence="7 8">
    <name type="scientific">Cardiosporidium cionae</name>
    <dbReference type="NCBI Taxonomy" id="476202"/>
    <lineage>
        <taxon>Eukaryota</taxon>
        <taxon>Sar</taxon>
        <taxon>Alveolata</taxon>
        <taxon>Apicomplexa</taxon>
        <taxon>Aconoidasida</taxon>
        <taxon>Nephromycida</taxon>
        <taxon>Cardiosporidium</taxon>
    </lineage>
</organism>